<evidence type="ECO:0000313" key="1">
    <source>
        <dbReference type="EMBL" id="KAF7262114.1"/>
    </source>
</evidence>
<evidence type="ECO:0000313" key="2">
    <source>
        <dbReference type="Proteomes" id="UP000822476"/>
    </source>
</evidence>
<reference evidence="1" key="1">
    <citation type="submission" date="2019-07" db="EMBL/GenBank/DDBJ databases">
        <title>Annotation for the trematode Paragonimus miyazaki's.</title>
        <authorList>
            <person name="Choi Y.-J."/>
        </authorList>
    </citation>
    <scope>NUCLEOTIDE SEQUENCE</scope>
    <source>
        <strain evidence="1">Japan</strain>
    </source>
</reference>
<dbReference type="AlphaFoldDB" id="A0A8S9Z624"/>
<dbReference type="Proteomes" id="UP000822476">
    <property type="component" value="Unassembled WGS sequence"/>
</dbReference>
<dbReference type="EMBL" id="JTDE01000167">
    <property type="protein sequence ID" value="KAF7262114.1"/>
    <property type="molecule type" value="Genomic_DNA"/>
</dbReference>
<name>A0A8S9Z624_9TREM</name>
<proteinExistence type="predicted"/>
<accession>A0A8S9Z624</accession>
<comment type="caution">
    <text evidence="1">The sequence shown here is derived from an EMBL/GenBank/DDBJ whole genome shotgun (WGS) entry which is preliminary data.</text>
</comment>
<organism evidence="1 2">
    <name type="scientific">Paragonimus skrjabini miyazakii</name>
    <dbReference type="NCBI Taxonomy" id="59628"/>
    <lineage>
        <taxon>Eukaryota</taxon>
        <taxon>Metazoa</taxon>
        <taxon>Spiralia</taxon>
        <taxon>Lophotrochozoa</taxon>
        <taxon>Platyhelminthes</taxon>
        <taxon>Trematoda</taxon>
        <taxon>Digenea</taxon>
        <taxon>Plagiorchiida</taxon>
        <taxon>Troglotremata</taxon>
        <taxon>Troglotrematidae</taxon>
        <taxon>Paragonimus</taxon>
    </lineage>
</organism>
<keyword evidence="2" id="KW-1185">Reference proteome</keyword>
<sequence>MHYCPLRRHWSFKKPKPLDSAEPPKRFSSVLIELAVGRKNLKNFERDRIETNLLTGTCLGHQPPAKNEEISRLQIY</sequence>
<protein>
    <submittedName>
        <fullName evidence="1">Uncharacterized protein</fullName>
    </submittedName>
</protein>
<gene>
    <name evidence="1" type="ORF">EG68_00572</name>
</gene>